<dbReference type="PANTHER" id="PTHR37406:SF1">
    <property type="entry name" value="T4-TYPE LYSOZYME 1-RELATED"/>
    <property type="match status" value="1"/>
</dbReference>
<dbReference type="GO" id="GO:0042742">
    <property type="term" value="P:defense response to bacterium"/>
    <property type="evidence" value="ECO:0007669"/>
    <property type="project" value="UniProtKB-KW"/>
</dbReference>
<name>A0A075X1K1_RUDPH</name>
<dbReference type="AlphaFoldDB" id="A0A075X1K1"/>
<dbReference type="GO" id="GO:0009253">
    <property type="term" value="P:peptidoglycan catabolic process"/>
    <property type="evidence" value="ECO:0007669"/>
    <property type="project" value="InterPro"/>
</dbReference>
<organism evidence="3">
    <name type="scientific">Ruditapes philippinarum</name>
    <name type="common">Japanese carpet shell</name>
    <name type="synonym">Venerupis philippinarum</name>
    <dbReference type="NCBI Taxonomy" id="129788"/>
    <lineage>
        <taxon>Eukaryota</taxon>
        <taxon>Metazoa</taxon>
        <taxon>Spiralia</taxon>
        <taxon>Lophotrochozoa</taxon>
        <taxon>Mollusca</taxon>
        <taxon>Bivalvia</taxon>
        <taxon>Autobranchia</taxon>
        <taxon>Heteroconchia</taxon>
        <taxon>Euheterodonta</taxon>
        <taxon>Imparidentia</taxon>
        <taxon>Neoheterodontei</taxon>
        <taxon>Venerida</taxon>
        <taxon>Veneroidea</taxon>
        <taxon>Veneridae</taxon>
        <taxon>Ruditapes</taxon>
    </lineage>
</organism>
<proteinExistence type="evidence at transcript level"/>
<dbReference type="InterPro" id="IPR023347">
    <property type="entry name" value="Lysozyme_dom_sf"/>
</dbReference>
<dbReference type="BRENDA" id="3.2.1.17">
    <property type="organism ID" value="5473"/>
</dbReference>
<dbReference type="InterPro" id="IPR002196">
    <property type="entry name" value="Glyco_hydro_24"/>
</dbReference>
<reference evidence="3" key="1">
    <citation type="journal article" date="2014" name="Dev. Comp. Immunol.">
        <title>Identification and characterization of a novel phage-type like lysozyme from Manila clam, Ruditapes philippinarum.</title>
        <authorList>
            <person name="Ding J."/>
            <person name="Wang R."/>
            <person name="Yang F."/>
            <person name="Zhao L."/>
            <person name="Qin Y."/>
            <person name="Zhang G."/>
            <person name="Yan X."/>
        </authorList>
    </citation>
    <scope>NUCLEOTIDE SEQUENCE</scope>
</reference>
<evidence type="ECO:0000313" key="3">
    <source>
        <dbReference type="EMBL" id="AIH07346.1"/>
    </source>
</evidence>
<dbReference type="SMR" id="A0A075X1K1"/>
<evidence type="ECO:0000256" key="2">
    <source>
        <dbReference type="ARBA" id="ARBA00022638"/>
    </source>
</evidence>
<dbReference type="PANTHER" id="PTHR37406">
    <property type="entry name" value="T4-TYPE LYSOZYME 1-RELATED"/>
    <property type="match status" value="1"/>
</dbReference>
<dbReference type="GO" id="GO:0003796">
    <property type="term" value="F:lysozyme activity"/>
    <property type="evidence" value="ECO:0007669"/>
    <property type="project" value="InterPro"/>
</dbReference>
<dbReference type="GO" id="GO:0031640">
    <property type="term" value="P:killing of cells of another organism"/>
    <property type="evidence" value="ECO:0007669"/>
    <property type="project" value="UniProtKB-KW"/>
</dbReference>
<sequence>MAWLTASEVDRIKAQLKVDEGFDDKIYLDSVGLRTFGIGHLIKEGDPEYKLEVGTSIGQDRIDSAFVQDFNEAAALTKEIYPECETWPSEVKEIIVNMAFNLGGRLKGFKNLAKALEKRNWTTAADEMKNSKWYGQVKSRGERLVSRMRAVKDK</sequence>
<keyword evidence="2" id="KW-0081">Bacteriolytic enzyme</keyword>
<dbReference type="EMBL" id="KJ427777">
    <property type="protein sequence ID" value="AIH07346.1"/>
    <property type="molecule type" value="mRNA"/>
</dbReference>
<accession>A0A075X1K1</accession>
<dbReference type="SUPFAM" id="SSF53955">
    <property type="entry name" value="Lysozyme-like"/>
    <property type="match status" value="1"/>
</dbReference>
<evidence type="ECO:0000256" key="1">
    <source>
        <dbReference type="ARBA" id="ARBA00022529"/>
    </source>
</evidence>
<dbReference type="GO" id="GO:0016998">
    <property type="term" value="P:cell wall macromolecule catabolic process"/>
    <property type="evidence" value="ECO:0007669"/>
    <property type="project" value="InterPro"/>
</dbReference>
<protein>
    <submittedName>
        <fullName evidence="3">Phage-type lysozyme</fullName>
    </submittedName>
</protein>
<dbReference type="InterPro" id="IPR023346">
    <property type="entry name" value="Lysozyme-like_dom_sf"/>
</dbReference>
<dbReference type="Pfam" id="PF00959">
    <property type="entry name" value="Phage_lysozyme"/>
    <property type="match status" value="1"/>
</dbReference>
<dbReference type="Gene3D" id="1.10.530.40">
    <property type="match status" value="1"/>
</dbReference>
<dbReference type="InterPro" id="IPR052619">
    <property type="entry name" value="Phage_lysozyme-like"/>
</dbReference>
<keyword evidence="1" id="KW-0929">Antimicrobial</keyword>